<protein>
    <submittedName>
        <fullName evidence="3">Fibronectin type III domain-containing protein</fullName>
    </submittedName>
</protein>
<dbReference type="InterPro" id="IPR036116">
    <property type="entry name" value="FN3_sf"/>
</dbReference>
<dbReference type="InterPro" id="IPR011045">
    <property type="entry name" value="N2O_reductase_N"/>
</dbReference>
<dbReference type="CDD" id="cd00063">
    <property type="entry name" value="FN3"/>
    <property type="match status" value="2"/>
</dbReference>
<sequence>MSLSVTLRRAAMFFAALCGAPASAAPFAYIANAGSDTLSVIDIADNTVVATVPVGDNPYGVGITKNNAFVYVANFNGNSLTVIDAKTNAGATTIADVCTNPSFVEPAPNGTEMWVSCFNGAKIVVVDIATNTVTGQIAGQSRPLGITFNAAGTRAYVVSNSGSTMRIIDAQARTQLASVSIGFNSTDVQIDPAGTYAWVVANGDKRIRGIKLVNNQWEEGFDTGNGPVSLAFNPAGTRAYATNISDGTLSMYDLQTHAVTTVNLNGGGPSGIDRNADGSRLYVAHESGGRVSVIDTATNTIVATIPVGATPKSYGRFVAKGPPPADLPDPPTNVVATAGAGSASVAFDSPANTGGAPITRYTATCGAQHATGSVSPLAVTGLASGVPVTCTVVATNTAGDSVPSDPSNAVTPVSVPDAPTITSVVRGDGRVTVAYAAPANNGSPIQGYIINCGTMNVFGGNNPLPVTGLPNGVPVTCRMRARNGVGDGPWSADSAPVTPAGLPAAPLGAVATRGNGEVGLAFEPGDTGGLPVTYTARCGTQTASGPASPLVVTGLANGTSVTCEVWGTNDVGAGAHLSANAVTPATVPDAPTITNAVRGDGKVTVTFTAPASDGGDPVQGYLLTCGGQTVWGGNLTLPVSNLANGVAVTCVVKARNGVGDSAASAPSNPVTPATTPAAPTLTAVTAGDASAQLAFAAPADTGGLAIDGYRATCTPGTHTATGAVSPLTVPGLANGQTYTCSVTARNDVGFGASSDGMTVVPRFVADVAVTIDNGVRFIPGGGETSYLVEVRNGASRAVSGVRVRATLDPALANATWICAGQGGSTCPANGSGDIDATVDLAANGSVGFLVDATVAALPEAPVTSSAAITVPNDVADPAGANDGATDGPDAVGIFASGFESP</sequence>
<evidence type="ECO:0000256" key="1">
    <source>
        <dbReference type="SAM" id="SignalP"/>
    </source>
</evidence>
<dbReference type="PROSITE" id="PS50853">
    <property type="entry name" value="FN3"/>
    <property type="match status" value="3"/>
</dbReference>
<gene>
    <name evidence="3" type="ORF">OD750_020095</name>
</gene>
<dbReference type="Pfam" id="PF00041">
    <property type="entry name" value="fn3"/>
    <property type="match status" value="1"/>
</dbReference>
<dbReference type="InterPro" id="IPR003961">
    <property type="entry name" value="FN3_dom"/>
</dbReference>
<dbReference type="InterPro" id="IPR013783">
    <property type="entry name" value="Ig-like_fold"/>
</dbReference>
<keyword evidence="4" id="KW-1185">Reference proteome</keyword>
<feature type="domain" description="Fibronectin type-III" evidence="2">
    <location>
        <begin position="327"/>
        <end position="414"/>
    </location>
</feature>
<dbReference type="SMART" id="SM00060">
    <property type="entry name" value="FN3"/>
    <property type="match status" value="5"/>
</dbReference>
<reference evidence="3" key="1">
    <citation type="submission" date="2023-02" db="EMBL/GenBank/DDBJ databases">
        <title>Tahibacter soli sp. nov. isolated from soil.</title>
        <authorList>
            <person name="Baek J.H."/>
            <person name="Lee J.K."/>
            <person name="Choi D.G."/>
            <person name="Jeon C.O."/>
        </authorList>
    </citation>
    <scope>NUCLEOTIDE SEQUENCE</scope>
    <source>
        <strain evidence="3">BL</strain>
    </source>
</reference>
<dbReference type="EMBL" id="JAOVZO020000019">
    <property type="protein sequence ID" value="MDC8014854.1"/>
    <property type="molecule type" value="Genomic_DNA"/>
</dbReference>
<dbReference type="InterPro" id="IPR011964">
    <property type="entry name" value="YVTN_b-propeller_repeat"/>
</dbReference>
<dbReference type="AlphaFoldDB" id="A0A9X3YN91"/>
<dbReference type="NCBIfam" id="TIGR02276">
    <property type="entry name" value="beta_rpt_yvtn"/>
    <property type="match status" value="2"/>
</dbReference>
<dbReference type="InterPro" id="IPR051200">
    <property type="entry name" value="Host-pathogen_enzymatic-act"/>
</dbReference>
<feature type="domain" description="Fibronectin type-III" evidence="2">
    <location>
        <begin position="415"/>
        <end position="501"/>
    </location>
</feature>
<name>A0A9X3YN91_9GAMM</name>
<feature type="chain" id="PRO_5040811735" evidence="1">
    <location>
        <begin position="25"/>
        <end position="901"/>
    </location>
</feature>
<dbReference type="Gene3D" id="2.60.40.10">
    <property type="entry name" value="Immunoglobulins"/>
    <property type="match status" value="4"/>
</dbReference>
<dbReference type="SUPFAM" id="SSF49265">
    <property type="entry name" value="Fibronectin type III"/>
    <property type="match status" value="3"/>
</dbReference>
<dbReference type="SUPFAM" id="SSF50974">
    <property type="entry name" value="Nitrous oxide reductase, N-terminal domain"/>
    <property type="match status" value="1"/>
</dbReference>
<organism evidence="3 4">
    <name type="scientific">Tahibacter soli</name>
    <dbReference type="NCBI Taxonomy" id="2983605"/>
    <lineage>
        <taxon>Bacteria</taxon>
        <taxon>Pseudomonadati</taxon>
        <taxon>Pseudomonadota</taxon>
        <taxon>Gammaproteobacteria</taxon>
        <taxon>Lysobacterales</taxon>
        <taxon>Rhodanobacteraceae</taxon>
        <taxon>Tahibacter</taxon>
    </lineage>
</organism>
<dbReference type="InterPro" id="IPR015943">
    <property type="entry name" value="WD40/YVTN_repeat-like_dom_sf"/>
</dbReference>
<evidence type="ECO:0000313" key="4">
    <source>
        <dbReference type="Proteomes" id="UP001139971"/>
    </source>
</evidence>
<evidence type="ECO:0000313" key="3">
    <source>
        <dbReference type="EMBL" id="MDC8014854.1"/>
    </source>
</evidence>
<accession>A0A9X3YN91</accession>
<proteinExistence type="predicted"/>
<comment type="caution">
    <text evidence="3">The sequence shown here is derived from an EMBL/GenBank/DDBJ whole genome shotgun (WGS) entry which is preliminary data.</text>
</comment>
<keyword evidence="1" id="KW-0732">Signal</keyword>
<dbReference type="Gene3D" id="2.130.10.10">
    <property type="entry name" value="YVTN repeat-like/Quinoprotein amine dehydrogenase"/>
    <property type="match status" value="2"/>
</dbReference>
<feature type="domain" description="Fibronectin type-III" evidence="2">
    <location>
        <begin position="587"/>
        <end position="678"/>
    </location>
</feature>
<dbReference type="PANTHER" id="PTHR47197:SF3">
    <property type="entry name" value="DIHYDRO-HEME D1 DEHYDROGENASE"/>
    <property type="match status" value="1"/>
</dbReference>
<evidence type="ECO:0000259" key="2">
    <source>
        <dbReference type="PROSITE" id="PS50853"/>
    </source>
</evidence>
<dbReference type="RefSeq" id="WP_263540906.1">
    <property type="nucleotide sequence ID" value="NZ_JAOVZO020000019.1"/>
</dbReference>
<dbReference type="Proteomes" id="UP001139971">
    <property type="component" value="Unassembled WGS sequence"/>
</dbReference>
<feature type="signal peptide" evidence="1">
    <location>
        <begin position="1"/>
        <end position="24"/>
    </location>
</feature>
<dbReference type="PANTHER" id="PTHR47197">
    <property type="entry name" value="PROTEIN NIRF"/>
    <property type="match status" value="1"/>
</dbReference>